<keyword evidence="3" id="KW-1185">Reference proteome</keyword>
<dbReference type="EMBL" id="BRYB01000112">
    <property type="protein sequence ID" value="GMI23020.1"/>
    <property type="molecule type" value="Genomic_DNA"/>
</dbReference>
<feature type="region of interest" description="Disordered" evidence="1">
    <location>
        <begin position="839"/>
        <end position="888"/>
    </location>
</feature>
<accession>A0ABQ6MB26</accession>
<sequence length="982" mass="105850">MPRAFLAADWSTWGVGLSSLTGPELVARLKMFGDVIHDYASDGTDMSAAEINLAEVFTQIASAPDLLPTLIQFARKPDVAGGLSTEIIADLLRAAPLRPKFVQFPGLVDAMVASPHLKHAFDALHWLCDHDEVGLQAVIQLGTQNSKLLAKFMAGVSDPALIHQGVEAMGGLCKLSTASTQRGGSGLAATLYNHPGLVDLICRKVENSMELLDARIKKDAADAELFLTNLSHDSNLQLSLVKRPAFRKALLCMLKHGRFQHAQADVASNMCDNLSQRINLRNVEVAKLVRDDLEVILKLIRFVGNKFARRAVYRFCAPTDQPFATNWEAGPDSEPSLAEFVKKKFYNQLPILRALVQLDPAALLVMDKNGLLPIDVATKAGLGKHELELLQVCTEHRAEVVRMGQTEQVPGNSKLNAHRADRRNMLFSHEGKTVLQRDNPEVLGLFSGAVIDVQDGDRVKQLVDWFEVEANASSERGELAFEELKDLCCDSASDDWHWTGALSKAFVENMAANFDWDPRTVAAFVGGMEAGRARADAMVKYGLADSLFAKPELIGGIFNLAMSASPASQPYLATHPKAPKLLDDAAKRLGTLPAATGIIMAALPDLSASDPEGFRLAMGRHQALVDRLLSLIAKATKDDSAMAFTYTSLLLEISAVVINDMDEKRESDFAPESTGARILRAVTPVLNCVSPVIRSRLQENTGDAYMVAAATAQLVYTYSCRVHLINELLFEPMAYLLVVGEEGRGAPGAGAGKKKKAGPAFGHSVKNLAEALKARVKALKRGRGVMEEKAFECGGQEAGVLGTLLGILQVHLRKEERAVESADSAADALLAELDAEEAASKKKKKKKKKKGGGGDAETTAGGGKGKGKGKKVKVKEEEATAGAETVENAEVQTATEAVVVQTAALAAATIDPRPPPPPASNEEGESLAIQVDDVYYRLFDERTPPGTGAREAIEQMEEALLEEVQKGCLLERLNTLREVAGM</sequence>
<protein>
    <submittedName>
        <fullName evidence="2">Uncharacterized protein</fullName>
    </submittedName>
</protein>
<reference evidence="2 3" key="1">
    <citation type="journal article" date="2023" name="Commun. Biol.">
        <title>Genome analysis of Parmales, the sister group of diatoms, reveals the evolutionary specialization of diatoms from phago-mixotrophs to photoautotrophs.</title>
        <authorList>
            <person name="Ban H."/>
            <person name="Sato S."/>
            <person name="Yoshikawa S."/>
            <person name="Yamada K."/>
            <person name="Nakamura Y."/>
            <person name="Ichinomiya M."/>
            <person name="Sato N."/>
            <person name="Blanc-Mathieu R."/>
            <person name="Endo H."/>
            <person name="Kuwata A."/>
            <person name="Ogata H."/>
        </authorList>
    </citation>
    <scope>NUCLEOTIDE SEQUENCE [LARGE SCALE GENOMIC DNA]</scope>
</reference>
<gene>
    <name evidence="2" type="ORF">TeGR_g11391</name>
</gene>
<proteinExistence type="predicted"/>
<feature type="compositionally biased region" description="Basic residues" evidence="1">
    <location>
        <begin position="841"/>
        <end position="851"/>
    </location>
</feature>
<evidence type="ECO:0000313" key="3">
    <source>
        <dbReference type="Proteomes" id="UP001165060"/>
    </source>
</evidence>
<dbReference type="Proteomes" id="UP001165060">
    <property type="component" value="Unassembled WGS sequence"/>
</dbReference>
<evidence type="ECO:0000313" key="2">
    <source>
        <dbReference type="EMBL" id="GMI23020.1"/>
    </source>
</evidence>
<organism evidence="2 3">
    <name type="scientific">Tetraparma gracilis</name>
    <dbReference type="NCBI Taxonomy" id="2962635"/>
    <lineage>
        <taxon>Eukaryota</taxon>
        <taxon>Sar</taxon>
        <taxon>Stramenopiles</taxon>
        <taxon>Ochrophyta</taxon>
        <taxon>Bolidophyceae</taxon>
        <taxon>Parmales</taxon>
        <taxon>Triparmaceae</taxon>
        <taxon>Tetraparma</taxon>
    </lineage>
</organism>
<evidence type="ECO:0000256" key="1">
    <source>
        <dbReference type="SAM" id="MobiDB-lite"/>
    </source>
</evidence>
<comment type="caution">
    <text evidence="2">The sequence shown here is derived from an EMBL/GenBank/DDBJ whole genome shotgun (WGS) entry which is preliminary data.</text>
</comment>
<name>A0ABQ6MB26_9STRA</name>